<dbReference type="PANTHER" id="PTHR11733:SF211">
    <property type="entry name" value="OLIGOPEPTIDASE LIPOPROTEIN M13 FAMILY"/>
    <property type="match status" value="1"/>
</dbReference>
<evidence type="ECO:0000259" key="9">
    <source>
        <dbReference type="Pfam" id="PF01431"/>
    </source>
</evidence>
<dbReference type="PRINTS" id="PR00786">
    <property type="entry name" value="NEPRILYSIN"/>
</dbReference>
<keyword evidence="6" id="KW-0482">Metalloprotease</keyword>
<dbReference type="GO" id="GO:0046872">
    <property type="term" value="F:metal ion binding"/>
    <property type="evidence" value="ECO:0007669"/>
    <property type="project" value="UniProtKB-KW"/>
</dbReference>
<dbReference type="EMBL" id="JACHET010000001">
    <property type="protein sequence ID" value="MBB6185519.1"/>
    <property type="molecule type" value="Genomic_DNA"/>
</dbReference>
<dbReference type="InterPro" id="IPR018497">
    <property type="entry name" value="Peptidase_M13_C"/>
</dbReference>
<dbReference type="PROSITE" id="PS51257">
    <property type="entry name" value="PROKAR_LIPOPROTEIN"/>
    <property type="match status" value="1"/>
</dbReference>
<dbReference type="Gene3D" id="3.40.390.10">
    <property type="entry name" value="Collagenase (Catalytic Domain)"/>
    <property type="match status" value="1"/>
</dbReference>
<name>A0A099CTH2_9GAMM</name>
<feature type="chain" id="PRO_5036291110" evidence="8">
    <location>
        <begin position="26"/>
        <end position="709"/>
    </location>
</feature>
<dbReference type="Pfam" id="PF01431">
    <property type="entry name" value="Peptidase_M13"/>
    <property type="match status" value="1"/>
</dbReference>
<dbReference type="AlphaFoldDB" id="A0A099CTH2"/>
<protein>
    <submittedName>
        <fullName evidence="11">Peptidase M13</fullName>
    </submittedName>
    <submittedName>
        <fullName evidence="12">Putative endopeptidase</fullName>
        <ecNumber evidence="12">3.4.24.-</ecNumber>
    </submittedName>
</protein>
<keyword evidence="5" id="KW-0862">Zinc</keyword>
<feature type="region of interest" description="Disordered" evidence="7">
    <location>
        <begin position="21"/>
        <end position="41"/>
    </location>
</feature>
<proteinExistence type="predicted"/>
<dbReference type="STRING" id="1543381.LF63_0111905"/>
<dbReference type="PROSITE" id="PS51885">
    <property type="entry name" value="NEPRILYSIN"/>
    <property type="match status" value="1"/>
</dbReference>
<accession>A0A099CTH2</accession>
<feature type="domain" description="Peptidase M13 N-terminal" evidence="10">
    <location>
        <begin position="65"/>
        <end position="452"/>
    </location>
</feature>
<dbReference type="HOGENOM" id="CLU_006187_7_2_6"/>
<dbReference type="GO" id="GO:0016485">
    <property type="term" value="P:protein processing"/>
    <property type="evidence" value="ECO:0007669"/>
    <property type="project" value="TreeGrafter"/>
</dbReference>
<comment type="caution">
    <text evidence="11">The sequence shown here is derived from an EMBL/GenBank/DDBJ whole genome shotgun (WGS) entry which is preliminary data.</text>
</comment>
<dbReference type="InterPro" id="IPR000718">
    <property type="entry name" value="Peptidase_M13"/>
</dbReference>
<sequence>MQRTSWILAAAVAMALSACSPSSNSDQQKTATPAASAPKPATAATVAAKPDSGVDMAGIDHSVKPGDNFFDYANGAWLKTATIPDDRSSIGNFLTIYERTQKRIDDIIENTAKSNPAAGTDDRKIADYYAAYMDTAAIEKMGLQPIQPELDAIAKIKNRKELAEVLGSRLRQDEDPVNNTDFHTDHLFGLFVAQGLTDPSHNIAYLLQGGLTMPSRDYYLSDDKAMAGFRDKYKAYIAALLKQAGTPNAEAEAKRVFDLEMKIAKAQESLVDSQDVHKANNLWSMSDFAKKAPGLDWNAYFKAAGLSDQKVIDVWQPKAFAGLSKLVADAPLADWRALLRFHTLDEHAGLLPQAYADLAFDFHGKTLTGVPKQQPREKRAIAATSYALGDAVGKLYVKQYFPPEAKKQVEDLVNNLVAAFGSRLDNLEWMTPATRAKAKEKLDTLKVFVGYPDAGHWRNYDGLKVSADNPLANAMAVSKFNYDFALSKLGKPVDRADWWMTPQTVNALNIPLENSLNFPAAILQPPFFDPKADPAHNYGAIGAIIGHEISHSFDNMGSQFDAQGRMHNWWTPADAKHFKEATQKLVDQFNQYVALPGLHVNGEQTLGENIADVSGLTAAYIAYHKSLNGKPAPVIDGLTGDQRFFLSFGQAWRSKMREAALRQRVNTDVHAPPQFRAETVRNLDGWYKAFDVQPDQKLYLKPEQRVQIW</sequence>
<evidence type="ECO:0000256" key="1">
    <source>
        <dbReference type="ARBA" id="ARBA00001947"/>
    </source>
</evidence>
<evidence type="ECO:0000256" key="5">
    <source>
        <dbReference type="ARBA" id="ARBA00022833"/>
    </source>
</evidence>
<reference evidence="12 14" key="2">
    <citation type="submission" date="2020-08" db="EMBL/GenBank/DDBJ databases">
        <title>Genomic Encyclopedia of Type Strains, Phase IV (KMG-IV): sequencing the most valuable type-strain genomes for metagenomic binning, comparative biology and taxonomic classification.</title>
        <authorList>
            <person name="Goeker M."/>
        </authorList>
    </citation>
    <scope>NUCLEOTIDE SEQUENCE [LARGE SCALE GENOMIC DNA]</scope>
    <source>
        <strain evidence="12 14">DSM 107085</strain>
    </source>
</reference>
<dbReference type="InterPro" id="IPR024079">
    <property type="entry name" value="MetalloPept_cat_dom_sf"/>
</dbReference>
<evidence type="ECO:0000259" key="10">
    <source>
        <dbReference type="Pfam" id="PF05649"/>
    </source>
</evidence>
<keyword evidence="8" id="KW-0732">Signal</keyword>
<dbReference type="Proteomes" id="UP000029708">
    <property type="component" value="Unassembled WGS sequence"/>
</dbReference>
<dbReference type="GO" id="GO:0005886">
    <property type="term" value="C:plasma membrane"/>
    <property type="evidence" value="ECO:0007669"/>
    <property type="project" value="TreeGrafter"/>
</dbReference>
<evidence type="ECO:0000313" key="12">
    <source>
        <dbReference type="EMBL" id="MBB6185519.1"/>
    </source>
</evidence>
<dbReference type="PANTHER" id="PTHR11733">
    <property type="entry name" value="ZINC METALLOPROTEASE FAMILY M13 NEPRILYSIN-RELATED"/>
    <property type="match status" value="1"/>
</dbReference>
<dbReference type="SUPFAM" id="SSF55486">
    <property type="entry name" value="Metalloproteases ('zincins'), catalytic domain"/>
    <property type="match status" value="1"/>
</dbReference>
<dbReference type="InterPro" id="IPR042089">
    <property type="entry name" value="Peptidase_M13_dom_2"/>
</dbReference>
<evidence type="ECO:0000313" key="13">
    <source>
        <dbReference type="Proteomes" id="UP000029708"/>
    </source>
</evidence>
<reference evidence="11 13" key="1">
    <citation type="submission" date="2014-09" db="EMBL/GenBank/DDBJ databases">
        <title>Xanthomonadaceae 3.5X direct submission.</title>
        <authorList>
            <person name="Fang T."/>
            <person name="Wang H."/>
        </authorList>
    </citation>
    <scope>NUCLEOTIDE SEQUENCE [LARGE SCALE GENOMIC DNA]</scope>
    <source>
        <strain evidence="11 13">3.5X</strain>
    </source>
</reference>
<evidence type="ECO:0000256" key="7">
    <source>
        <dbReference type="SAM" id="MobiDB-lite"/>
    </source>
</evidence>
<comment type="cofactor">
    <cofactor evidence="1">
        <name>Zn(2+)</name>
        <dbReference type="ChEBI" id="CHEBI:29105"/>
    </cofactor>
</comment>
<evidence type="ECO:0000256" key="2">
    <source>
        <dbReference type="ARBA" id="ARBA00022670"/>
    </source>
</evidence>
<feature type="compositionally biased region" description="Low complexity" evidence="7">
    <location>
        <begin position="29"/>
        <end position="41"/>
    </location>
</feature>
<dbReference type="Proteomes" id="UP000560000">
    <property type="component" value="Unassembled WGS sequence"/>
</dbReference>
<feature type="signal peptide" evidence="8">
    <location>
        <begin position="1"/>
        <end position="25"/>
    </location>
</feature>
<dbReference type="InterPro" id="IPR008753">
    <property type="entry name" value="Peptidase_M13_N"/>
</dbReference>
<evidence type="ECO:0000256" key="6">
    <source>
        <dbReference type="ARBA" id="ARBA00023049"/>
    </source>
</evidence>
<organism evidence="11 13">
    <name type="scientific">Oleiagrimonas soli</name>
    <dbReference type="NCBI Taxonomy" id="1543381"/>
    <lineage>
        <taxon>Bacteria</taxon>
        <taxon>Pseudomonadati</taxon>
        <taxon>Pseudomonadota</taxon>
        <taxon>Gammaproteobacteria</taxon>
        <taxon>Lysobacterales</taxon>
        <taxon>Rhodanobacteraceae</taxon>
        <taxon>Oleiagrimonas</taxon>
    </lineage>
</organism>
<dbReference type="EMBL" id="JROI01000013">
    <property type="protein sequence ID" value="KGI77278.1"/>
    <property type="molecule type" value="Genomic_DNA"/>
</dbReference>
<evidence type="ECO:0000256" key="4">
    <source>
        <dbReference type="ARBA" id="ARBA00022801"/>
    </source>
</evidence>
<evidence type="ECO:0000256" key="8">
    <source>
        <dbReference type="SAM" id="SignalP"/>
    </source>
</evidence>
<dbReference type="Gene3D" id="1.10.1380.10">
    <property type="entry name" value="Neutral endopeptidase , domain2"/>
    <property type="match status" value="1"/>
</dbReference>
<evidence type="ECO:0000313" key="11">
    <source>
        <dbReference type="EMBL" id="KGI77278.1"/>
    </source>
</evidence>
<dbReference type="Pfam" id="PF05649">
    <property type="entry name" value="Peptidase_M13_N"/>
    <property type="match status" value="1"/>
</dbReference>
<dbReference type="CDD" id="cd08662">
    <property type="entry name" value="M13"/>
    <property type="match status" value="1"/>
</dbReference>
<dbReference type="EC" id="3.4.24.-" evidence="12"/>
<feature type="domain" description="Peptidase M13 C-terminal" evidence="9">
    <location>
        <begin position="506"/>
        <end position="706"/>
    </location>
</feature>
<dbReference type="RefSeq" id="WP_043102081.1">
    <property type="nucleotide sequence ID" value="NZ_JACHET010000001.1"/>
</dbReference>
<gene>
    <name evidence="12" type="ORF">HNQ86_002864</name>
    <name evidence="11" type="ORF">LF63_0111905</name>
</gene>
<dbReference type="OrthoDB" id="9775677at2"/>
<evidence type="ECO:0000256" key="3">
    <source>
        <dbReference type="ARBA" id="ARBA00022723"/>
    </source>
</evidence>
<keyword evidence="13" id="KW-1185">Reference proteome</keyword>
<evidence type="ECO:0000313" key="14">
    <source>
        <dbReference type="Proteomes" id="UP000560000"/>
    </source>
</evidence>
<keyword evidence="3" id="KW-0479">Metal-binding</keyword>
<keyword evidence="4 12" id="KW-0378">Hydrolase</keyword>
<dbReference type="GO" id="GO:0004222">
    <property type="term" value="F:metalloendopeptidase activity"/>
    <property type="evidence" value="ECO:0007669"/>
    <property type="project" value="InterPro"/>
</dbReference>
<keyword evidence="2" id="KW-0645">Protease</keyword>